<dbReference type="InterPro" id="IPR011701">
    <property type="entry name" value="MFS"/>
</dbReference>
<dbReference type="GO" id="GO:0022857">
    <property type="term" value="F:transmembrane transporter activity"/>
    <property type="evidence" value="ECO:0007669"/>
    <property type="project" value="InterPro"/>
</dbReference>
<keyword evidence="3 7" id="KW-0812">Transmembrane</keyword>
<feature type="transmembrane region" description="Helical" evidence="7">
    <location>
        <begin position="200"/>
        <end position="222"/>
    </location>
</feature>
<evidence type="ECO:0000256" key="7">
    <source>
        <dbReference type="SAM" id="Phobius"/>
    </source>
</evidence>
<dbReference type="Gene3D" id="1.20.1250.20">
    <property type="entry name" value="MFS general substrate transporter like domains"/>
    <property type="match status" value="1"/>
</dbReference>
<dbReference type="Pfam" id="PF07690">
    <property type="entry name" value="MFS_1"/>
    <property type="match status" value="1"/>
</dbReference>
<proteinExistence type="predicted"/>
<keyword evidence="2" id="KW-0813">Transport</keyword>
<organism evidence="9 10">
    <name type="scientific">Rhizoctonia solani</name>
    <dbReference type="NCBI Taxonomy" id="456999"/>
    <lineage>
        <taxon>Eukaryota</taxon>
        <taxon>Fungi</taxon>
        <taxon>Dikarya</taxon>
        <taxon>Basidiomycota</taxon>
        <taxon>Agaricomycotina</taxon>
        <taxon>Agaricomycetes</taxon>
        <taxon>Cantharellales</taxon>
        <taxon>Ceratobasidiaceae</taxon>
        <taxon>Rhizoctonia</taxon>
    </lineage>
</organism>
<feature type="signal peptide" evidence="8">
    <location>
        <begin position="1"/>
        <end position="17"/>
    </location>
</feature>
<dbReference type="PRINTS" id="PR01035">
    <property type="entry name" value="TCRTETA"/>
</dbReference>
<feature type="transmembrane region" description="Helical" evidence="7">
    <location>
        <begin position="234"/>
        <end position="251"/>
    </location>
</feature>
<evidence type="ECO:0000256" key="6">
    <source>
        <dbReference type="SAM" id="MobiDB-lite"/>
    </source>
</evidence>
<feature type="chain" id="PRO_5034576271" evidence="8">
    <location>
        <begin position="18"/>
        <end position="801"/>
    </location>
</feature>
<gene>
    <name evidence="9" type="ORF">RHS04_02145</name>
</gene>
<dbReference type="PANTHER" id="PTHR23504:SF17">
    <property type="entry name" value="MAJOR FACILITATOR SUPERFAMILY (MFS) PROFILE DOMAIN-CONTAINING PROTEIN"/>
    <property type="match status" value="1"/>
</dbReference>
<keyword evidence="5 7" id="KW-0472">Membrane</keyword>
<feature type="region of interest" description="Disordered" evidence="6">
    <location>
        <begin position="30"/>
        <end position="129"/>
    </location>
</feature>
<comment type="caution">
    <text evidence="9">The sequence shown here is derived from an EMBL/GenBank/DDBJ whole genome shotgun (WGS) entry which is preliminary data.</text>
</comment>
<comment type="subcellular location">
    <subcellularLocation>
        <location evidence="1">Membrane</location>
        <topology evidence="1">Multi-pass membrane protein</topology>
    </subcellularLocation>
</comment>
<evidence type="ECO:0000256" key="3">
    <source>
        <dbReference type="ARBA" id="ARBA00022692"/>
    </source>
</evidence>
<feature type="transmembrane region" description="Helical" evidence="7">
    <location>
        <begin position="263"/>
        <end position="283"/>
    </location>
</feature>
<dbReference type="AlphaFoldDB" id="A0A8H7HCY4"/>
<reference evidence="9" key="1">
    <citation type="submission" date="2020-09" db="EMBL/GenBank/DDBJ databases">
        <title>Comparative genome analyses of four rice-infecting Rhizoctonia solani isolates reveal extensive enrichment of homogalacturonan modification genes.</title>
        <authorList>
            <person name="Lee D.-Y."/>
            <person name="Jeon J."/>
            <person name="Kim K.-T."/>
            <person name="Cheong K."/>
            <person name="Song H."/>
            <person name="Choi G."/>
            <person name="Ko J."/>
            <person name="Opiyo S.O."/>
            <person name="Zuo S."/>
            <person name="Madhav S."/>
            <person name="Lee Y.-H."/>
            <person name="Wang G.-L."/>
        </authorList>
    </citation>
    <scope>NUCLEOTIDE SEQUENCE</scope>
    <source>
        <strain evidence="9">AG1-IA YN-7</strain>
    </source>
</reference>
<keyword evidence="8" id="KW-0732">Signal</keyword>
<evidence type="ECO:0000313" key="9">
    <source>
        <dbReference type="EMBL" id="KAF8682137.1"/>
    </source>
</evidence>
<protein>
    <submittedName>
        <fullName evidence="9">Major Facilitator</fullName>
    </submittedName>
</protein>
<evidence type="ECO:0000256" key="5">
    <source>
        <dbReference type="ARBA" id="ARBA00023136"/>
    </source>
</evidence>
<evidence type="ECO:0000256" key="2">
    <source>
        <dbReference type="ARBA" id="ARBA00022448"/>
    </source>
</evidence>
<dbReference type="Proteomes" id="UP000650582">
    <property type="component" value="Unassembled WGS sequence"/>
</dbReference>
<evidence type="ECO:0000256" key="8">
    <source>
        <dbReference type="SAM" id="SignalP"/>
    </source>
</evidence>
<feature type="transmembrane region" description="Helical" evidence="7">
    <location>
        <begin position="289"/>
        <end position="313"/>
    </location>
</feature>
<accession>A0A8H7HCY4</accession>
<sequence length="801" mass="85835">MRIFFLLFGLIIPVAYLAQLNMRDPLSQSGIQSPHKDYGNSVVDSPYSPQRPDRSDFEPTTSKASIPLTVMNSSNDPIDDPQSPLIPGKRPPPVRVSFSRQTHRSRSRLTNIDNAPPTSGPIGGGGVPLGDRVHSVPESTTRMSMAIPTGLPSPEATPLPIVPLIVLCITLMGEFLSANVSAPWAFFLVESFGTFEPTEVGLWTGILVSVFFISQFLTSLLWSSLAERFGRRVVLVSSLLGSGFTCIAFGMSKSFKFAVFVRLLQGAFGGAVGVARGSVALISDSSNEAQVYAILGFCWGLGGVAGAIIGGVFENPTKKWDLFARLPVFVEFPYLLPTLVAASITISGGLLALTLDHDGGPRPRSGIISPNTEGTSAAEIGALPVEHSPTRGLNEGSVLRGNSTLETCSIEYGTMNNIEQAEINRSGIPFGERTWTLSSAVSGNSGYGEPYRSHFGNGFRHRFSTASLVAAAARRRAGIDEDLGGMRIGNDSEGQEARLAERMVMANELTVTSIGDLWVASALTMDVDDDDLCDFDDQLAPSMDGPAIPSNSVRAAPITDYRARSASATRRVAPTVNGNTLPRDNRPHSLSLSANNSVSRFRSNSYPTILENTGLRSPSLGLNAPNASGIVAGNVVNIDMLQPIMEGKPVAYDLQGSELAKASFFSQLPLIIIFQYGLLALHSTVHDQVFMSYLVSKRAQGGLGLSAGDFAQLIAMMCLAQIFYQFYLYPTMGPPLGRFSHLSMFRFGVLLLMFSYISVTLARPLAKSGASREMVMAGMSSSFPSARSEKVTVYSPSSADF</sequence>
<evidence type="ECO:0000313" key="10">
    <source>
        <dbReference type="Proteomes" id="UP000650582"/>
    </source>
</evidence>
<keyword evidence="4 7" id="KW-1133">Transmembrane helix</keyword>
<dbReference type="PANTHER" id="PTHR23504">
    <property type="entry name" value="MAJOR FACILITATOR SUPERFAMILY DOMAIN-CONTAINING PROTEIN 10"/>
    <property type="match status" value="1"/>
</dbReference>
<feature type="transmembrane region" description="Helical" evidence="7">
    <location>
        <begin position="334"/>
        <end position="355"/>
    </location>
</feature>
<feature type="transmembrane region" description="Helical" evidence="7">
    <location>
        <begin position="702"/>
        <end position="724"/>
    </location>
</feature>
<dbReference type="GO" id="GO:0016020">
    <property type="term" value="C:membrane"/>
    <property type="evidence" value="ECO:0007669"/>
    <property type="project" value="UniProtKB-SubCell"/>
</dbReference>
<evidence type="ECO:0000256" key="4">
    <source>
        <dbReference type="ARBA" id="ARBA00022989"/>
    </source>
</evidence>
<evidence type="ECO:0000256" key="1">
    <source>
        <dbReference type="ARBA" id="ARBA00004141"/>
    </source>
</evidence>
<dbReference type="InterPro" id="IPR036259">
    <property type="entry name" value="MFS_trans_sf"/>
</dbReference>
<dbReference type="SUPFAM" id="SSF103473">
    <property type="entry name" value="MFS general substrate transporter"/>
    <property type="match status" value="1"/>
</dbReference>
<feature type="transmembrane region" description="Helical" evidence="7">
    <location>
        <begin position="744"/>
        <end position="766"/>
    </location>
</feature>
<feature type="compositionally biased region" description="Polar residues" evidence="6">
    <location>
        <begin position="58"/>
        <end position="76"/>
    </location>
</feature>
<name>A0A8H7HCY4_9AGAM</name>
<dbReference type="InterPro" id="IPR001958">
    <property type="entry name" value="Tet-R_TetA/multi-R_MdtG-like"/>
</dbReference>
<dbReference type="EMBL" id="JACYCC010000035">
    <property type="protein sequence ID" value="KAF8682137.1"/>
    <property type="molecule type" value="Genomic_DNA"/>
</dbReference>